<comment type="caution">
    <text evidence="2">The sequence shown here is derived from an EMBL/GenBank/DDBJ whole genome shotgun (WGS) entry which is preliminary data.</text>
</comment>
<proteinExistence type="predicted"/>
<reference evidence="2 3" key="1">
    <citation type="journal article" date="2022" name="Environ. Microbiol. Rep.">
        <title>Eco-phylogenetic analyses reveal divergent evolution of vitamin B12 metabolism in the marine bacterial family 'Psychromonadaceae'.</title>
        <authorList>
            <person name="Jin X."/>
            <person name="Yang Y."/>
            <person name="Cao H."/>
            <person name="Gao B."/>
            <person name="Zhao Z."/>
        </authorList>
    </citation>
    <scope>NUCLEOTIDE SEQUENCE [LARGE SCALE GENOMIC DNA]</scope>
    <source>
        <strain evidence="2 3">MKS20</strain>
    </source>
</reference>
<dbReference type="SUPFAM" id="SSF56349">
    <property type="entry name" value="DNA breaking-rejoining enzymes"/>
    <property type="match status" value="1"/>
</dbReference>
<evidence type="ECO:0000313" key="3">
    <source>
        <dbReference type="Proteomes" id="UP001201273"/>
    </source>
</evidence>
<keyword evidence="1" id="KW-0233">DNA recombination</keyword>
<accession>A0ABS8WC63</accession>
<gene>
    <name evidence="2" type="ORF">K6Y31_13690</name>
</gene>
<dbReference type="EMBL" id="JAIMJA010000013">
    <property type="protein sequence ID" value="MCE2595860.1"/>
    <property type="molecule type" value="Genomic_DNA"/>
</dbReference>
<protein>
    <recommendedName>
        <fullName evidence="4">Integrase</fullName>
    </recommendedName>
</protein>
<dbReference type="Proteomes" id="UP001201273">
    <property type="component" value="Unassembled WGS sequence"/>
</dbReference>
<dbReference type="RefSeq" id="WP_233053524.1">
    <property type="nucleotide sequence ID" value="NZ_CP170335.1"/>
</dbReference>
<sequence>MINSNGTPIIISNPEINNKSIIELVREEEWDALENTVICQDKNDNITAKFGDIYWDITPYTDSMNEHRKRFNFSELISSPSLLLELKIIVYGWLFHKSTSKHRPMKITSILSRFSSIKSVYLYLMKRGFSSVNALSDQKNWSDFEDMLIEKEYSQNHLNHVFNAFNSIVYLQPWCGIDFNLSIPNAQALALSLSNRREQQTLVIPENISDQIYGKAMKLVEAAYPHRKVIAITESELKKNYLIGEEVLNKKISSGHSLTCVDYNSKTIDKRKFYSAISDHLPQSPKDIMLLHLSSIKEFDMISNARDFRRYYGQLITACYICCGCFTGMRDSELGQLTPNSYYCEAFEGRDFHMLQSKTFKLGEKIETWVAAPIAKKAIELAASLTQEWRDYLTKNSNKYKGTLWVNNIYRSRSPVVISDWPNRLKRFCKQFNIKVTEANYEECIESNPQSKDLINKYIKIGEPWHLTSHQFRRSLAYYMIKHRIGTTLALKQQFKHLYLSMTEWYSNGGRLAHLKLLKIDSHLQELLDITKEEYTTNKIFNMVHSDQPLSGSHGKAIMKMRDDIPHIYSSWDIIYNAVKQKRLTLHGTAHSYCKSGYDCDMDGVANPAFCVDCSSGSSIIDESHAKWWQRKHESLTNYLSTEIDTSPTEYSHCITQIRAAEIVMKDFDIPFTTYKHPIEITEL</sequence>
<evidence type="ECO:0000313" key="2">
    <source>
        <dbReference type="EMBL" id="MCE2595860.1"/>
    </source>
</evidence>
<dbReference type="Gene3D" id="1.10.443.10">
    <property type="entry name" value="Intergrase catalytic core"/>
    <property type="match status" value="1"/>
</dbReference>
<keyword evidence="3" id="KW-1185">Reference proteome</keyword>
<name>A0ABS8WC63_9GAMM</name>
<organism evidence="2 3">
    <name type="scientific">Motilimonas cestriensis</name>
    <dbReference type="NCBI Taxonomy" id="2742685"/>
    <lineage>
        <taxon>Bacteria</taxon>
        <taxon>Pseudomonadati</taxon>
        <taxon>Pseudomonadota</taxon>
        <taxon>Gammaproteobacteria</taxon>
        <taxon>Alteromonadales</taxon>
        <taxon>Alteromonadales genera incertae sedis</taxon>
        <taxon>Motilimonas</taxon>
    </lineage>
</organism>
<evidence type="ECO:0008006" key="4">
    <source>
        <dbReference type="Google" id="ProtNLM"/>
    </source>
</evidence>
<evidence type="ECO:0000256" key="1">
    <source>
        <dbReference type="ARBA" id="ARBA00023172"/>
    </source>
</evidence>
<dbReference type="InterPro" id="IPR011010">
    <property type="entry name" value="DNA_brk_join_enz"/>
</dbReference>
<dbReference type="InterPro" id="IPR013762">
    <property type="entry name" value="Integrase-like_cat_sf"/>
</dbReference>